<proteinExistence type="predicted"/>
<feature type="non-terminal residue" evidence="1">
    <location>
        <position position="1"/>
    </location>
</feature>
<comment type="caution">
    <text evidence="1">The sequence shown here is derived from an EMBL/GenBank/DDBJ whole genome shotgun (WGS) entry which is preliminary data.</text>
</comment>
<keyword evidence="2" id="KW-1185">Reference proteome</keyword>
<dbReference type="AlphaFoldDB" id="A0A0B4FA48"/>
<sequence length="61" mass="6624">MALAMRNPEDDNPPACLEGVVESEQPLPAHSKMIAGSLDKTNKTLDERGTLAAERFDSLEI</sequence>
<name>A0A0B4FA48_METAF</name>
<dbReference type="Proteomes" id="UP000031186">
    <property type="component" value="Unassembled WGS sequence"/>
</dbReference>
<accession>A0A0B4FA48</accession>
<protein>
    <submittedName>
        <fullName evidence="1">Uncharacterized protein</fullName>
    </submittedName>
</protein>
<evidence type="ECO:0000313" key="2">
    <source>
        <dbReference type="Proteomes" id="UP000031186"/>
    </source>
</evidence>
<organism evidence="1 2">
    <name type="scientific">Metarhizium anisopliae (strain ARSEF 549)</name>
    <dbReference type="NCBI Taxonomy" id="3151832"/>
    <lineage>
        <taxon>Eukaryota</taxon>
        <taxon>Fungi</taxon>
        <taxon>Dikarya</taxon>
        <taxon>Ascomycota</taxon>
        <taxon>Pezizomycotina</taxon>
        <taxon>Sordariomycetes</taxon>
        <taxon>Hypocreomycetidae</taxon>
        <taxon>Hypocreales</taxon>
        <taxon>Clavicipitaceae</taxon>
        <taxon>Metarhizium</taxon>
    </lineage>
</organism>
<gene>
    <name evidence="1" type="ORF">MAN_00574</name>
</gene>
<dbReference type="HOGENOM" id="CLU_2923129_0_0_1"/>
<dbReference type="EMBL" id="AZNF01000001">
    <property type="protein sequence ID" value="KID70975.1"/>
    <property type="molecule type" value="Genomic_DNA"/>
</dbReference>
<dbReference type="VEuPathDB" id="FungiDB:MAN_00574"/>
<reference evidence="1 2" key="1">
    <citation type="journal article" date="2014" name="Proc. Natl. Acad. Sci. U.S.A.">
        <title>Trajectory and genomic determinants of fungal-pathogen speciation and host adaptation.</title>
        <authorList>
            <person name="Hu X."/>
            <person name="Xiao G."/>
            <person name="Zheng P."/>
            <person name="Shang Y."/>
            <person name="Su Y."/>
            <person name="Zhang X."/>
            <person name="Liu X."/>
            <person name="Zhan S."/>
            <person name="St Leger R.J."/>
            <person name="Wang C."/>
        </authorList>
    </citation>
    <scope>NUCLEOTIDE SEQUENCE [LARGE SCALE GENOMIC DNA]</scope>
    <source>
        <strain evidence="1 2">ARSEF 549</strain>
    </source>
</reference>
<evidence type="ECO:0000313" key="1">
    <source>
        <dbReference type="EMBL" id="KID70975.1"/>
    </source>
</evidence>